<dbReference type="SUPFAM" id="SSF116734">
    <property type="entry name" value="DNA methylase specificity domain"/>
    <property type="match status" value="2"/>
</dbReference>
<evidence type="ECO:0000313" key="5">
    <source>
        <dbReference type="EMBL" id="AEF84308.1"/>
    </source>
</evidence>
<dbReference type="EMBL" id="CP001843">
    <property type="protein sequence ID" value="AEF84308.1"/>
    <property type="molecule type" value="Genomic_DNA"/>
</dbReference>
<dbReference type="InterPro" id="IPR044946">
    <property type="entry name" value="Restrct_endonuc_typeI_TRD_sf"/>
</dbReference>
<dbReference type="GO" id="GO:0009307">
    <property type="term" value="P:DNA restriction-modification system"/>
    <property type="evidence" value="ECO:0007669"/>
    <property type="project" value="UniProtKB-KW"/>
</dbReference>
<name>F5YI21_TREPZ</name>
<dbReference type="eggNOG" id="COG0732">
    <property type="taxonomic scope" value="Bacteria"/>
</dbReference>
<evidence type="ECO:0000256" key="3">
    <source>
        <dbReference type="ARBA" id="ARBA00023125"/>
    </source>
</evidence>
<evidence type="ECO:0000256" key="2">
    <source>
        <dbReference type="ARBA" id="ARBA00022747"/>
    </source>
</evidence>
<dbReference type="REBASE" id="36223">
    <property type="entry name" value="S.TprZAS2ORF2283P"/>
</dbReference>
<comment type="similarity">
    <text evidence="1">Belongs to the type-I restriction system S methylase family.</text>
</comment>
<dbReference type="STRING" id="545694.TREPR_2282"/>
<dbReference type="KEGG" id="tpi:TREPR_2282"/>
<dbReference type="Pfam" id="PF01420">
    <property type="entry name" value="Methylase_S"/>
    <property type="match status" value="1"/>
</dbReference>
<evidence type="ECO:0000256" key="1">
    <source>
        <dbReference type="ARBA" id="ARBA00010923"/>
    </source>
</evidence>
<sequence>MALNKYKLGELIERADRRNTDLEYGVEDVRGVLNTKGFMTTHANIEGRALDRFQIVLPNEFAFNRRTTRNGERLGLGFNNTDRNIIVTEDYVVFKIKENAKDTLLAVYLYVFFLRDEFDRYVRYSSWGSATEFFNWDDMCDVPIVLPSLLIQQKYVDIYNAMVQNQKAYEISFDDLKLTCDAYIEKLRREFPHTAIGPIIEQSDERNGDLKFGLDSLKGISINKCFIETKADMEGISLASYKIIYPEYFGYVSVTSRNGGKLSFAHNNSDSTYLVSSTYIVFKIKDKKTLLPEYLNITLNRSEFDRFARFHSWGSAREVFSFEDICEVEIPIPKIEIQQDIANIFRTYTIRKNISEKLKTQIKAMCPILIKGALEDGEKK</sequence>
<accession>F5YI21</accession>
<dbReference type="AlphaFoldDB" id="F5YI21"/>
<reference evidence="6" key="1">
    <citation type="submission" date="2009-12" db="EMBL/GenBank/DDBJ databases">
        <title>Complete sequence of Treponema primitia strain ZAS-2.</title>
        <authorList>
            <person name="Tetu S.G."/>
            <person name="Matson E."/>
            <person name="Ren Q."/>
            <person name="Seshadri R."/>
            <person name="Elbourne L."/>
            <person name="Hassan K.A."/>
            <person name="Durkin A."/>
            <person name="Radune D."/>
            <person name="Mohamoud Y."/>
            <person name="Shay R."/>
            <person name="Jin S."/>
            <person name="Zhang X."/>
            <person name="Lucey K."/>
            <person name="Ballor N.R."/>
            <person name="Ottesen E."/>
            <person name="Rosenthal R."/>
            <person name="Allen A."/>
            <person name="Leadbetter J.R."/>
            <person name="Paulsen I.T."/>
        </authorList>
    </citation>
    <scope>NUCLEOTIDE SEQUENCE [LARGE SCALE GENOMIC DNA]</scope>
    <source>
        <strain evidence="6">ATCC BAA-887 / DSM 12427 / ZAS-2</strain>
    </source>
</reference>
<evidence type="ECO:0000313" key="6">
    <source>
        <dbReference type="Proteomes" id="UP000009223"/>
    </source>
</evidence>
<organism evidence="5 6">
    <name type="scientific">Treponema primitia (strain ATCC BAA-887 / DSM 12427 / ZAS-2)</name>
    <dbReference type="NCBI Taxonomy" id="545694"/>
    <lineage>
        <taxon>Bacteria</taxon>
        <taxon>Pseudomonadati</taxon>
        <taxon>Spirochaetota</taxon>
        <taxon>Spirochaetia</taxon>
        <taxon>Spirochaetales</taxon>
        <taxon>Treponemataceae</taxon>
        <taxon>Treponema</taxon>
    </lineage>
</organism>
<dbReference type="OrthoDB" id="360277at2"/>
<dbReference type="InterPro" id="IPR052021">
    <property type="entry name" value="Type-I_RS_S_subunit"/>
</dbReference>
<keyword evidence="3" id="KW-0238">DNA-binding</keyword>
<feature type="domain" description="Type I restriction modification DNA specificity" evidence="4">
    <location>
        <begin position="266"/>
        <end position="363"/>
    </location>
</feature>
<reference evidence="5 6" key="2">
    <citation type="journal article" date="2011" name="ISME J.">
        <title>RNA-seq reveals cooperative metabolic interactions between two termite-gut spirochete species in co-culture.</title>
        <authorList>
            <person name="Rosenthal A.Z."/>
            <person name="Matson E.G."/>
            <person name="Eldar A."/>
            <person name="Leadbetter J.R."/>
        </authorList>
    </citation>
    <scope>NUCLEOTIDE SEQUENCE [LARGE SCALE GENOMIC DNA]</scope>
    <source>
        <strain evidence="6">ATCC BAA-887 / DSM 12427 / ZAS-2</strain>
    </source>
</reference>
<dbReference type="Proteomes" id="UP000009223">
    <property type="component" value="Chromosome"/>
</dbReference>
<dbReference type="Gene3D" id="3.90.220.20">
    <property type="entry name" value="DNA methylase specificity domains"/>
    <property type="match status" value="2"/>
</dbReference>
<evidence type="ECO:0000259" key="4">
    <source>
        <dbReference type="Pfam" id="PF01420"/>
    </source>
</evidence>
<dbReference type="HOGENOM" id="CLU_062393_0_0_12"/>
<dbReference type="InterPro" id="IPR000055">
    <property type="entry name" value="Restrct_endonuc_typeI_TRD"/>
</dbReference>
<keyword evidence="6" id="KW-1185">Reference proteome</keyword>
<protein>
    <recommendedName>
        <fullName evidence="4">Type I restriction modification DNA specificity domain-containing protein</fullName>
    </recommendedName>
</protein>
<gene>
    <name evidence="5" type="ordered locus">TREPR_2282</name>
</gene>
<dbReference type="PANTHER" id="PTHR30408">
    <property type="entry name" value="TYPE-1 RESTRICTION ENZYME ECOKI SPECIFICITY PROTEIN"/>
    <property type="match status" value="1"/>
</dbReference>
<dbReference type="GO" id="GO:0003677">
    <property type="term" value="F:DNA binding"/>
    <property type="evidence" value="ECO:0007669"/>
    <property type="project" value="UniProtKB-KW"/>
</dbReference>
<dbReference type="RefSeq" id="WP_015707918.1">
    <property type="nucleotide sequence ID" value="NC_015578.1"/>
</dbReference>
<keyword evidence="2" id="KW-0680">Restriction system</keyword>
<dbReference type="PANTHER" id="PTHR30408:SF13">
    <property type="entry name" value="TYPE I RESTRICTION ENZYME HINDI SPECIFICITY SUBUNIT"/>
    <property type="match status" value="1"/>
</dbReference>
<proteinExistence type="inferred from homology"/>